<evidence type="ECO:0000256" key="1">
    <source>
        <dbReference type="SAM" id="SignalP"/>
    </source>
</evidence>
<evidence type="ECO:0000313" key="2">
    <source>
        <dbReference type="EMBL" id="GBP93817.1"/>
    </source>
</evidence>
<feature type="signal peptide" evidence="1">
    <location>
        <begin position="1"/>
        <end position="23"/>
    </location>
</feature>
<reference evidence="2 3" key="1">
    <citation type="journal article" date="2019" name="Commun. Biol.">
        <title>The bagworm genome reveals a unique fibroin gene that provides high tensile strength.</title>
        <authorList>
            <person name="Kono N."/>
            <person name="Nakamura H."/>
            <person name="Ohtoshi R."/>
            <person name="Tomita M."/>
            <person name="Numata K."/>
            <person name="Arakawa K."/>
        </authorList>
    </citation>
    <scope>NUCLEOTIDE SEQUENCE [LARGE SCALE GENOMIC DNA]</scope>
</reference>
<dbReference type="Proteomes" id="UP000299102">
    <property type="component" value="Unassembled WGS sequence"/>
</dbReference>
<accession>A0A4C2A4J9</accession>
<keyword evidence="1" id="KW-0732">Signal</keyword>
<gene>
    <name evidence="2" type="ORF">EVAR_67434_1</name>
</gene>
<keyword evidence="3" id="KW-1185">Reference proteome</keyword>
<protein>
    <submittedName>
        <fullName evidence="2">Uncharacterized protein</fullName>
    </submittedName>
</protein>
<dbReference type="EMBL" id="BGZK01002422">
    <property type="protein sequence ID" value="GBP93817.1"/>
    <property type="molecule type" value="Genomic_DNA"/>
</dbReference>
<sequence length="180" mass="20246">MCIKHVIKRVLLALRLVVRFGRSIIYGANSLPCSLKHRTSGSISQKLVHKPNQIVVFEREDALSSLFEDNDVTVIRACHVFDSYVDYKRDNRYFIRHDSMKASQYRAVDSLKGGRRSSIELDANPAARPTAGDVINSFDNVHRWVPFEDSKASIVSSVCWLIAGPKACCTYGTDVWKAIA</sequence>
<comment type="caution">
    <text evidence="2">The sequence shown here is derived from an EMBL/GenBank/DDBJ whole genome shotgun (WGS) entry which is preliminary data.</text>
</comment>
<evidence type="ECO:0000313" key="3">
    <source>
        <dbReference type="Proteomes" id="UP000299102"/>
    </source>
</evidence>
<proteinExistence type="predicted"/>
<dbReference type="AlphaFoldDB" id="A0A4C2A4J9"/>
<organism evidence="2 3">
    <name type="scientific">Eumeta variegata</name>
    <name type="common">Bagworm moth</name>
    <name type="synonym">Eumeta japonica</name>
    <dbReference type="NCBI Taxonomy" id="151549"/>
    <lineage>
        <taxon>Eukaryota</taxon>
        <taxon>Metazoa</taxon>
        <taxon>Ecdysozoa</taxon>
        <taxon>Arthropoda</taxon>
        <taxon>Hexapoda</taxon>
        <taxon>Insecta</taxon>
        <taxon>Pterygota</taxon>
        <taxon>Neoptera</taxon>
        <taxon>Endopterygota</taxon>
        <taxon>Lepidoptera</taxon>
        <taxon>Glossata</taxon>
        <taxon>Ditrysia</taxon>
        <taxon>Tineoidea</taxon>
        <taxon>Psychidae</taxon>
        <taxon>Oiketicinae</taxon>
        <taxon>Eumeta</taxon>
    </lineage>
</organism>
<name>A0A4C2A4J9_EUMVA</name>
<feature type="chain" id="PRO_5020032026" evidence="1">
    <location>
        <begin position="24"/>
        <end position="180"/>
    </location>
</feature>